<feature type="region of interest" description="Disordered" evidence="5">
    <location>
        <begin position="850"/>
        <end position="878"/>
    </location>
</feature>
<name>A0A1G7JW98_9FLAO</name>
<keyword evidence="4" id="KW-0106">Calcium</keyword>
<dbReference type="GO" id="GO:0007156">
    <property type="term" value="P:homophilic cell adhesion via plasma membrane adhesion molecules"/>
    <property type="evidence" value="ECO:0007669"/>
    <property type="project" value="InterPro"/>
</dbReference>
<proteinExistence type="predicted"/>
<dbReference type="GO" id="GO:0005509">
    <property type="term" value="F:calcium ion binding"/>
    <property type="evidence" value="ECO:0007669"/>
    <property type="project" value="InterPro"/>
</dbReference>
<evidence type="ECO:0000259" key="6">
    <source>
        <dbReference type="PROSITE" id="PS50268"/>
    </source>
</evidence>
<dbReference type="Gene3D" id="2.60.40.1200">
    <property type="match status" value="1"/>
</dbReference>
<dbReference type="Pfam" id="PF18884">
    <property type="entry name" value="TSP3_bac"/>
    <property type="match status" value="8"/>
</dbReference>
<dbReference type="Proteomes" id="UP000199321">
    <property type="component" value="Unassembled WGS sequence"/>
</dbReference>
<dbReference type="PANTHER" id="PTHR37467:SF1">
    <property type="entry name" value="EXPORTED CALCIUM-BINDING GLYCOPROTEIN"/>
    <property type="match status" value="1"/>
</dbReference>
<dbReference type="GO" id="GO:0016020">
    <property type="term" value="C:membrane"/>
    <property type="evidence" value="ECO:0007669"/>
    <property type="project" value="InterPro"/>
</dbReference>
<dbReference type="PROSITE" id="PS50268">
    <property type="entry name" value="CADHERIN_2"/>
    <property type="match status" value="1"/>
</dbReference>
<comment type="subcellular location">
    <subcellularLocation>
        <location evidence="1">Secreted</location>
    </subcellularLocation>
</comment>
<keyword evidence="2" id="KW-0964">Secreted</keyword>
<evidence type="ECO:0000256" key="2">
    <source>
        <dbReference type="ARBA" id="ARBA00022525"/>
    </source>
</evidence>
<sequence>ASGTASGTYAVTYTICEIAVPSNCDDATVTVVVDGTLDAIEDNYTATAQEGVAGITYTDILANDTLNGSPVDPADVVITPNTNGPLTVGTDGSVTVAPGTDPGTYTVDYTVCEIAVPSNCDTVTITIVVDEPINNAPVAIDDSVTVNEDASVVIDVLGNDTDVDNNIDPTSVTIATQPANGTVSVDPITGEVTYTPDPDFNGTDSFEYTVCDEGSPALCDTAVVNVTVNPVNDPPVASSSEITVDEESVDNPLGLTAPTDLENDILTITVSGLPALGTVTLANGTPVNVGDILSASDLEGLVYDAPADYDGTTDPGDFTYSVTDGTNTVTGATNIIINPINDAPIALDDQSTTNPGVSVIIPVLTNDSDVDNNLDPALITIVTPPANGTVSIDSITGEITYTPDPGFNNGTDTFVYQICDSDGLCDTATVSVVVPISMFPPVANPDNETTLEDITLMVDAASGLLSNDTDGNVADVLTVIDFQIGGVSYSLGVAHNIPGVGMLTINGDGSYVFDPDPDFTGAVPQVTYTIDDGTGLTDSSTLDITVIPVNDPPVANDDLGTITAEDTPVTVPTIGANDDDVDGTVNPSSIILIDPSDPLNIGNSTTPLVIAGVGTYTVDNAGNVTFVPEDDYFGNANILYTINDNNGLTSNQATIGITVTSVNDAPTAEDDDVTTLEDTPVLIDVLGNDDDIDGTIDVTSVTEVSGPSNGSISINTATGEITYTPDPNFNGTDTFVYSVCDMDGLCSTATVTVTVTPDVDTDGDGVLDVDEIANGTSPTDPCDYNIADITEPITSGADCDGDGVTDADEIANGTDPTDPCEDNGVTGDEDVTNPVWQAADCDGDGLNNGNEITAGSDPFNPDTDGDGVNDGDEVNDGTDPTDPCEFVVASQTVPTSTVWNDLDCDNDGVTNGDEIANGTDPLNPDTDGDGVTDGDEINDGTDPTDPCEFVVASQTVPTSTVWNDLDCDNDGVTNGDEIANGTDPLNPDTDGDGVTDGDEINDGTDPTDPCEFV</sequence>
<dbReference type="InterPro" id="IPR018247">
    <property type="entry name" value="EF_Hand_1_Ca_BS"/>
</dbReference>
<dbReference type="Pfam" id="PF19076">
    <property type="entry name" value="CshA_repeat"/>
    <property type="match status" value="1"/>
</dbReference>
<feature type="non-terminal residue" evidence="7">
    <location>
        <position position="1"/>
    </location>
</feature>
<dbReference type="EMBL" id="FNBA01000033">
    <property type="protein sequence ID" value="SDF29238.1"/>
    <property type="molecule type" value="Genomic_DNA"/>
</dbReference>
<dbReference type="InterPro" id="IPR059100">
    <property type="entry name" value="TSP3_bac"/>
</dbReference>
<feature type="compositionally biased region" description="Acidic residues" evidence="5">
    <location>
        <begin position="926"/>
        <end position="939"/>
    </location>
</feature>
<feature type="region of interest" description="Disordered" evidence="5">
    <location>
        <begin position="811"/>
        <end position="832"/>
    </location>
</feature>
<keyword evidence="8" id="KW-1185">Reference proteome</keyword>
<feature type="compositionally biased region" description="Acidic residues" evidence="5">
    <location>
        <begin position="989"/>
        <end position="1002"/>
    </location>
</feature>
<gene>
    <name evidence="7" type="ORF">SAMN05421855_1331</name>
</gene>
<dbReference type="InterPro" id="IPR002126">
    <property type="entry name" value="Cadherin-like_dom"/>
</dbReference>
<feature type="domain" description="Cadherin" evidence="6">
    <location>
        <begin position="138"/>
        <end position="237"/>
    </location>
</feature>
<protein>
    <submittedName>
        <fullName evidence="7">CshA-type fibril repeat-containing protein</fullName>
    </submittedName>
</protein>
<evidence type="ECO:0000313" key="7">
    <source>
        <dbReference type="EMBL" id="SDF29238.1"/>
    </source>
</evidence>
<reference evidence="7 8" key="1">
    <citation type="submission" date="2016-10" db="EMBL/GenBank/DDBJ databases">
        <authorList>
            <person name="de Groot N.N."/>
        </authorList>
    </citation>
    <scope>NUCLEOTIDE SEQUENCE [LARGE SCALE GENOMIC DNA]</scope>
    <source>
        <strain evidence="7 8">DSM 16195</strain>
    </source>
</reference>
<dbReference type="STRING" id="227084.SAMN05421855_1331"/>
<feature type="non-terminal residue" evidence="7">
    <location>
        <position position="1013"/>
    </location>
</feature>
<evidence type="ECO:0000313" key="8">
    <source>
        <dbReference type="Proteomes" id="UP000199321"/>
    </source>
</evidence>
<dbReference type="NCBIfam" id="NF012211">
    <property type="entry name" value="tand_rpt_95"/>
    <property type="match status" value="5"/>
</dbReference>
<dbReference type="PROSITE" id="PS00018">
    <property type="entry name" value="EF_HAND_1"/>
    <property type="match status" value="1"/>
</dbReference>
<evidence type="ECO:0000256" key="4">
    <source>
        <dbReference type="ARBA" id="ARBA00022837"/>
    </source>
</evidence>
<dbReference type="SUPFAM" id="SSF49313">
    <property type="entry name" value="Cadherin-like"/>
    <property type="match status" value="1"/>
</dbReference>
<feature type="region of interest" description="Disordered" evidence="5">
    <location>
        <begin position="911"/>
        <end position="944"/>
    </location>
</feature>
<feature type="region of interest" description="Disordered" evidence="5">
    <location>
        <begin position="968"/>
        <end position="1013"/>
    </location>
</feature>
<dbReference type="Gene3D" id="2.60.40.3440">
    <property type="match status" value="3"/>
</dbReference>
<keyword evidence="3" id="KW-0732">Signal</keyword>
<dbReference type="InterPro" id="IPR026395">
    <property type="entry name" value="CshA_fibril"/>
</dbReference>
<organism evidence="7 8">
    <name type="scientific">Ulvibacter litoralis</name>
    <dbReference type="NCBI Taxonomy" id="227084"/>
    <lineage>
        <taxon>Bacteria</taxon>
        <taxon>Pseudomonadati</taxon>
        <taxon>Bacteroidota</taxon>
        <taxon>Flavobacteriia</taxon>
        <taxon>Flavobacteriales</taxon>
        <taxon>Flavobacteriaceae</taxon>
        <taxon>Ulvibacter</taxon>
    </lineage>
</organism>
<dbReference type="InterPro" id="IPR015919">
    <property type="entry name" value="Cadherin-like_sf"/>
</dbReference>
<accession>A0A1G7JW98</accession>
<dbReference type="PANTHER" id="PTHR37467">
    <property type="entry name" value="EXPORTED CALCIUM-BINDING GLYCOPROTEIN-RELATED"/>
    <property type="match status" value="1"/>
</dbReference>
<dbReference type="Pfam" id="PF17963">
    <property type="entry name" value="Big_9"/>
    <property type="match status" value="5"/>
</dbReference>
<dbReference type="InterPro" id="IPR053180">
    <property type="entry name" value="Ca-binding_acidic-repeat"/>
</dbReference>
<evidence type="ECO:0000256" key="5">
    <source>
        <dbReference type="SAM" id="MobiDB-lite"/>
    </source>
</evidence>
<dbReference type="AlphaFoldDB" id="A0A1G7JW98"/>
<feature type="compositionally biased region" description="Acidic residues" evidence="5">
    <location>
        <begin position="863"/>
        <end position="876"/>
    </location>
</feature>
<evidence type="ECO:0000256" key="1">
    <source>
        <dbReference type="ARBA" id="ARBA00004613"/>
    </source>
</evidence>
<evidence type="ECO:0000256" key="3">
    <source>
        <dbReference type="ARBA" id="ARBA00022729"/>
    </source>
</evidence>